<dbReference type="EMBL" id="CP049257">
    <property type="protein sequence ID" value="QIG43610.1"/>
    <property type="molecule type" value="Genomic_DNA"/>
</dbReference>
<reference evidence="3 4" key="1">
    <citation type="submission" date="2020-02" db="EMBL/GenBank/DDBJ databases">
        <title>Full genome sequence of Nocardioides sp. R-3366.</title>
        <authorList>
            <person name="Im W.-T."/>
        </authorList>
    </citation>
    <scope>NUCLEOTIDE SEQUENCE [LARGE SCALE GENOMIC DNA]</scope>
    <source>
        <strain evidence="3 4">R-3366</strain>
    </source>
</reference>
<keyword evidence="4" id="KW-1185">Reference proteome</keyword>
<evidence type="ECO:0000256" key="2">
    <source>
        <dbReference type="SAM" id="Phobius"/>
    </source>
</evidence>
<dbReference type="InterPro" id="IPR025445">
    <property type="entry name" value="DUF4191"/>
</dbReference>
<feature type="transmembrane region" description="Helical" evidence="2">
    <location>
        <begin position="59"/>
        <end position="81"/>
    </location>
</feature>
<protein>
    <submittedName>
        <fullName evidence="3">DUF4191 domain-containing protein</fullName>
    </submittedName>
</protein>
<dbReference type="Proteomes" id="UP000502996">
    <property type="component" value="Chromosome"/>
</dbReference>
<feature type="region of interest" description="Disordered" evidence="1">
    <location>
        <begin position="216"/>
        <end position="237"/>
    </location>
</feature>
<dbReference type="KEGG" id="nano:G5V58_13335"/>
<accession>A0A6G6WEZ2</accession>
<evidence type="ECO:0000313" key="3">
    <source>
        <dbReference type="EMBL" id="QIG43610.1"/>
    </source>
</evidence>
<keyword evidence="2" id="KW-0812">Transmembrane</keyword>
<dbReference type="Pfam" id="PF13829">
    <property type="entry name" value="DUF4191"/>
    <property type="match status" value="1"/>
</dbReference>
<dbReference type="RefSeq" id="WP_165233450.1">
    <property type="nucleotide sequence ID" value="NZ_CP049257.1"/>
</dbReference>
<proteinExistence type="predicted"/>
<organism evidence="3 4">
    <name type="scientific">Nocardioides anomalus</name>
    <dbReference type="NCBI Taxonomy" id="2712223"/>
    <lineage>
        <taxon>Bacteria</taxon>
        <taxon>Bacillati</taxon>
        <taxon>Actinomycetota</taxon>
        <taxon>Actinomycetes</taxon>
        <taxon>Propionibacteriales</taxon>
        <taxon>Nocardioidaceae</taxon>
        <taxon>Nocardioides</taxon>
    </lineage>
</organism>
<evidence type="ECO:0000313" key="4">
    <source>
        <dbReference type="Proteomes" id="UP000502996"/>
    </source>
</evidence>
<keyword evidence="2" id="KW-1133">Transmembrane helix</keyword>
<dbReference type="AlphaFoldDB" id="A0A6G6WEZ2"/>
<feature type="transmembrane region" description="Helical" evidence="2">
    <location>
        <begin position="31"/>
        <end position="53"/>
    </location>
</feature>
<sequence length="237" mass="25929">MSNPKAEPEKTGRIQQFRDTYRLSKKTDPRIGLWILGAFLLVGALGFVVFYFLLPSGGVIGLVLAIVGALLFGSLAALIVFGRRAQRSAYTQMEGQPGAAAAALRMLRRGWKTEPAVAFNRQQDVVHRVVGPPGIVLIGEGNPNRLRQLMSTERRKHERVVADTPIHELISGNGPGEVPLPKLVRHVQKLGREVKPAEMTDILNRLKALDAQRSAIPLPKGPVPTSMKGMRGNLRGR</sequence>
<gene>
    <name evidence="3" type="ORF">G5V58_13335</name>
</gene>
<keyword evidence="2" id="KW-0472">Membrane</keyword>
<evidence type="ECO:0000256" key="1">
    <source>
        <dbReference type="SAM" id="MobiDB-lite"/>
    </source>
</evidence>
<name>A0A6G6WEZ2_9ACTN</name>